<evidence type="ECO:0000256" key="2">
    <source>
        <dbReference type="SAM" id="Phobius"/>
    </source>
</evidence>
<sequence length="726" mass="84015">MFLHYIHINQNQVNEDGEYEWGDAMDINQLGLVHNPLLLWKVQCCLSSLSTTIRREVFGPAAESDNIKREVEKPFHPNQLTSCMCEDAHNRLILMANREDLECISKQNYEQWKSQEPKKFATAPTAFFVSKMEEIAVFTEKKLELIPFDDPRWNEGYFTNRDRIWIPVLSNLFLDLKQWAGPLDRLASCSLLRCRVQVDNNVTNLYPAEDVTSAWDPTEPKLKILSPERWLEPTCTQRASFRPYRPDVHIRKIVVHDFQGRKFRCFLPCVCSHYLRQVVLEQMKEGLRGIGFNYMIGNDGTVYEGRGMDYEGQHTHGHNLNSYGIAFIGWYPVNSIPFASLKSFWYLLKYLRYYNKVDKDIVIYNHGNLQPSVCPGNALQTLINSWPRTIAGDAVRDSDNCKSKSSDDSLSSSTALTMSLWILSALVIVAAGLLVGRVLMDFQFTKSLQTGGTASRIEHTLECQQWSEVCRRVIRDQQEFRQTDIDPILCQGRYDSFLHAYVRTTEVKLRLAFHDDLKSRGFGKEIALITLFCQSWRSILERTSILPPLILWSLTALRRYFTTEGVRSPIRIQLFTNNTDFMIMVSSVGEPQYETQMKELCSDTSEITNIFSTKSVWNPFCGPRLRLSCLKCDLCQPVEERESFKSLERRKRTGMKSLVGSNRHSNRKKNTYSTSPHEWFQFVESQKDYAKIPEPVTGRYSNFQEFLVYEESRLDRACSSSWFVSG</sequence>
<dbReference type="SMART" id="SM00701">
    <property type="entry name" value="PGRP"/>
    <property type="match status" value="1"/>
</dbReference>
<feature type="transmembrane region" description="Helical" evidence="2">
    <location>
        <begin position="418"/>
        <end position="439"/>
    </location>
</feature>
<dbReference type="InterPro" id="IPR036505">
    <property type="entry name" value="Amidase/PGRP_sf"/>
</dbReference>
<dbReference type="GO" id="GO:0009253">
    <property type="term" value="P:peptidoglycan catabolic process"/>
    <property type="evidence" value="ECO:0007669"/>
    <property type="project" value="InterPro"/>
</dbReference>
<keyword evidence="2" id="KW-1133">Transmembrane helix</keyword>
<organism evidence="4 5">
    <name type="scientific">Fasciolopsis buskii</name>
    <dbReference type="NCBI Taxonomy" id="27845"/>
    <lineage>
        <taxon>Eukaryota</taxon>
        <taxon>Metazoa</taxon>
        <taxon>Spiralia</taxon>
        <taxon>Lophotrochozoa</taxon>
        <taxon>Platyhelminthes</taxon>
        <taxon>Trematoda</taxon>
        <taxon>Digenea</taxon>
        <taxon>Plagiorchiida</taxon>
        <taxon>Echinostomata</taxon>
        <taxon>Echinostomatoidea</taxon>
        <taxon>Fasciolidae</taxon>
        <taxon>Fasciolopsis</taxon>
    </lineage>
</organism>
<evidence type="ECO:0000256" key="1">
    <source>
        <dbReference type="ARBA" id="ARBA00007553"/>
    </source>
</evidence>
<dbReference type="EMBL" id="LUCM01011744">
    <property type="protein sequence ID" value="KAA0183518.1"/>
    <property type="molecule type" value="Genomic_DNA"/>
</dbReference>
<gene>
    <name evidence="4" type="ORF">FBUS_11495</name>
</gene>
<evidence type="ECO:0000259" key="3">
    <source>
        <dbReference type="SMART" id="SM00701"/>
    </source>
</evidence>
<dbReference type="Gene3D" id="3.40.80.10">
    <property type="entry name" value="Peptidoglycan recognition protein-like"/>
    <property type="match status" value="1"/>
</dbReference>
<dbReference type="PANTHER" id="PTHR11022:SF41">
    <property type="entry name" value="PEPTIDOGLYCAN-RECOGNITION PROTEIN LC-RELATED"/>
    <property type="match status" value="1"/>
</dbReference>
<dbReference type="CDD" id="cd06583">
    <property type="entry name" value="PGRP"/>
    <property type="match status" value="1"/>
</dbReference>
<dbReference type="Pfam" id="PF01510">
    <property type="entry name" value="Amidase_2"/>
    <property type="match status" value="1"/>
</dbReference>
<dbReference type="InterPro" id="IPR006619">
    <property type="entry name" value="PGRP_domain_met/bac"/>
</dbReference>
<dbReference type="GO" id="GO:0008270">
    <property type="term" value="F:zinc ion binding"/>
    <property type="evidence" value="ECO:0007669"/>
    <property type="project" value="InterPro"/>
</dbReference>
<dbReference type="SUPFAM" id="SSF55846">
    <property type="entry name" value="N-acetylmuramoyl-L-alanine amidase-like"/>
    <property type="match status" value="1"/>
</dbReference>
<dbReference type="GO" id="GO:0008745">
    <property type="term" value="F:N-acetylmuramoyl-L-alanine amidase activity"/>
    <property type="evidence" value="ECO:0007669"/>
    <property type="project" value="InterPro"/>
</dbReference>
<dbReference type="PANTHER" id="PTHR11022">
    <property type="entry name" value="PEPTIDOGLYCAN RECOGNITION PROTEIN"/>
    <property type="match status" value="1"/>
</dbReference>
<reference evidence="4" key="1">
    <citation type="submission" date="2019-05" db="EMBL/GenBank/DDBJ databases">
        <title>Annotation for the trematode Fasciolopsis buski.</title>
        <authorList>
            <person name="Choi Y.-J."/>
        </authorList>
    </citation>
    <scope>NUCLEOTIDE SEQUENCE</scope>
    <source>
        <strain evidence="4">HT</strain>
        <tissue evidence="4">Whole worm</tissue>
    </source>
</reference>
<dbReference type="InterPro" id="IPR015510">
    <property type="entry name" value="PGRP"/>
</dbReference>
<proteinExistence type="inferred from homology"/>
<name>A0A8E0VEM9_9TREM</name>
<accession>A0A8E0VEM9</accession>
<keyword evidence="2" id="KW-0472">Membrane</keyword>
<dbReference type="OrthoDB" id="10001926at2759"/>
<keyword evidence="5" id="KW-1185">Reference proteome</keyword>
<keyword evidence="2" id="KW-0812">Transmembrane</keyword>
<evidence type="ECO:0000313" key="4">
    <source>
        <dbReference type="EMBL" id="KAA0183518.1"/>
    </source>
</evidence>
<dbReference type="Proteomes" id="UP000728185">
    <property type="component" value="Unassembled WGS sequence"/>
</dbReference>
<comment type="similarity">
    <text evidence="1">Belongs to the N-acetylmuramoyl-L-alanine amidase 2 family.</text>
</comment>
<dbReference type="InterPro" id="IPR002502">
    <property type="entry name" value="Amidase_domain"/>
</dbReference>
<comment type="caution">
    <text evidence="4">The sequence shown here is derived from an EMBL/GenBank/DDBJ whole genome shotgun (WGS) entry which is preliminary data.</text>
</comment>
<feature type="domain" description="Peptidoglycan recognition protein family" evidence="3">
    <location>
        <begin position="233"/>
        <end position="370"/>
    </location>
</feature>
<dbReference type="AlphaFoldDB" id="A0A8E0VEM9"/>
<protein>
    <recommendedName>
        <fullName evidence="3">Peptidoglycan recognition protein family domain-containing protein</fullName>
    </recommendedName>
</protein>
<evidence type="ECO:0000313" key="5">
    <source>
        <dbReference type="Proteomes" id="UP000728185"/>
    </source>
</evidence>